<evidence type="ECO:0000256" key="3">
    <source>
        <dbReference type="ARBA" id="ARBA00022729"/>
    </source>
</evidence>
<organism evidence="11 12">
    <name type="scientific">Lasiosphaeria miniovina</name>
    <dbReference type="NCBI Taxonomy" id="1954250"/>
    <lineage>
        <taxon>Eukaryota</taxon>
        <taxon>Fungi</taxon>
        <taxon>Dikarya</taxon>
        <taxon>Ascomycota</taxon>
        <taxon>Pezizomycotina</taxon>
        <taxon>Sordariomycetes</taxon>
        <taxon>Sordariomycetidae</taxon>
        <taxon>Sordariales</taxon>
        <taxon>Lasiosphaeriaceae</taxon>
        <taxon>Lasiosphaeria</taxon>
    </lineage>
</organism>
<dbReference type="SMART" id="SM00321">
    <property type="entry name" value="WSC"/>
    <property type="match status" value="1"/>
</dbReference>
<keyword evidence="5 8" id="KW-0472">Membrane</keyword>
<evidence type="ECO:0000256" key="7">
    <source>
        <dbReference type="SAM" id="MobiDB-lite"/>
    </source>
</evidence>
<accession>A0AA40AB86</accession>
<feature type="domain" description="WSC" evidence="10">
    <location>
        <begin position="46"/>
        <end position="135"/>
    </location>
</feature>
<evidence type="ECO:0000256" key="2">
    <source>
        <dbReference type="ARBA" id="ARBA00022692"/>
    </source>
</evidence>
<evidence type="ECO:0000259" key="10">
    <source>
        <dbReference type="PROSITE" id="PS51212"/>
    </source>
</evidence>
<dbReference type="Proteomes" id="UP001172101">
    <property type="component" value="Unassembled WGS sequence"/>
</dbReference>
<sequence length="301" mass="31239">MKSIALVTAGLVASTAAFGTRTLEDIGLKVARANLQKPSTAPVPNQYTIAGCYKSAGELVFNSTLQWNSQGSCASAICQKGGFPVSGLSGSQCFCGQKYPPKSSLVDDSKCSTPCPGFPSEPCGAASVWTVYNNGLSISVQNTPNAAGDSDSTANADTDPTATGSGKVTAIITQPGSTVVVTQVSSAKTEAPSSSSSTNTAGIIAGVVVAVVVLVAAAVGMFFFLRRRRNKEIEEEYRRNAAVSSFNPGSTSGGTSITDARLDPVMAQRRMSDGSIADNHDYTRKILRVRLPGFPILILCH</sequence>
<evidence type="ECO:0000256" key="1">
    <source>
        <dbReference type="ARBA" id="ARBA00004167"/>
    </source>
</evidence>
<dbReference type="PROSITE" id="PS51212">
    <property type="entry name" value="WSC"/>
    <property type="match status" value="1"/>
</dbReference>
<feature type="transmembrane region" description="Helical" evidence="8">
    <location>
        <begin position="203"/>
        <end position="225"/>
    </location>
</feature>
<evidence type="ECO:0000256" key="9">
    <source>
        <dbReference type="SAM" id="SignalP"/>
    </source>
</evidence>
<dbReference type="AlphaFoldDB" id="A0AA40AB86"/>
<feature type="chain" id="PRO_5041276784" description="WSC domain-containing protein" evidence="9">
    <location>
        <begin position="18"/>
        <end position="301"/>
    </location>
</feature>
<proteinExistence type="predicted"/>
<keyword evidence="2 8" id="KW-0812">Transmembrane</keyword>
<dbReference type="InterPro" id="IPR002889">
    <property type="entry name" value="WSC_carb-bd"/>
</dbReference>
<evidence type="ECO:0000313" key="12">
    <source>
        <dbReference type="Proteomes" id="UP001172101"/>
    </source>
</evidence>
<evidence type="ECO:0000256" key="4">
    <source>
        <dbReference type="ARBA" id="ARBA00022989"/>
    </source>
</evidence>
<dbReference type="RefSeq" id="XP_060294030.1">
    <property type="nucleotide sequence ID" value="XM_060438143.1"/>
</dbReference>
<comment type="subcellular location">
    <subcellularLocation>
        <location evidence="1">Membrane</location>
        <topology evidence="1">Single-pass membrane protein</topology>
    </subcellularLocation>
</comment>
<dbReference type="EMBL" id="JAUIRO010000005">
    <property type="protein sequence ID" value="KAK0712707.1"/>
    <property type="molecule type" value="Genomic_DNA"/>
</dbReference>
<gene>
    <name evidence="11" type="ORF">B0T26DRAFT_650031</name>
</gene>
<dbReference type="GO" id="GO:0005886">
    <property type="term" value="C:plasma membrane"/>
    <property type="evidence" value="ECO:0007669"/>
    <property type="project" value="TreeGrafter"/>
</dbReference>
<dbReference type="PANTHER" id="PTHR24269">
    <property type="entry name" value="KREMEN PROTEIN"/>
    <property type="match status" value="1"/>
</dbReference>
<dbReference type="GeneID" id="85321413"/>
<comment type="caution">
    <text evidence="11">The sequence shown here is derived from an EMBL/GenBank/DDBJ whole genome shotgun (WGS) entry which is preliminary data.</text>
</comment>
<keyword evidence="4 8" id="KW-1133">Transmembrane helix</keyword>
<keyword evidence="12" id="KW-1185">Reference proteome</keyword>
<dbReference type="Pfam" id="PF01822">
    <property type="entry name" value="WSC"/>
    <property type="match status" value="1"/>
</dbReference>
<feature type="signal peptide" evidence="9">
    <location>
        <begin position="1"/>
        <end position="17"/>
    </location>
</feature>
<dbReference type="PANTHER" id="PTHR24269:SF16">
    <property type="entry name" value="PROTEIN SLG1"/>
    <property type="match status" value="1"/>
</dbReference>
<feature type="region of interest" description="Disordered" evidence="7">
    <location>
        <begin position="143"/>
        <end position="164"/>
    </location>
</feature>
<name>A0AA40AB86_9PEZI</name>
<evidence type="ECO:0000313" key="11">
    <source>
        <dbReference type="EMBL" id="KAK0712707.1"/>
    </source>
</evidence>
<dbReference type="InterPro" id="IPR051836">
    <property type="entry name" value="Kremen_rcpt"/>
</dbReference>
<evidence type="ECO:0000256" key="8">
    <source>
        <dbReference type="SAM" id="Phobius"/>
    </source>
</evidence>
<protein>
    <recommendedName>
        <fullName evidence="10">WSC domain-containing protein</fullName>
    </recommendedName>
</protein>
<evidence type="ECO:0000256" key="6">
    <source>
        <dbReference type="ARBA" id="ARBA00023180"/>
    </source>
</evidence>
<keyword evidence="3 9" id="KW-0732">Signal</keyword>
<keyword evidence="6" id="KW-0325">Glycoprotein</keyword>
<evidence type="ECO:0000256" key="5">
    <source>
        <dbReference type="ARBA" id="ARBA00023136"/>
    </source>
</evidence>
<reference evidence="11" key="1">
    <citation type="submission" date="2023-06" db="EMBL/GenBank/DDBJ databases">
        <title>Genome-scale phylogeny and comparative genomics of the fungal order Sordariales.</title>
        <authorList>
            <consortium name="Lawrence Berkeley National Laboratory"/>
            <person name="Hensen N."/>
            <person name="Bonometti L."/>
            <person name="Westerberg I."/>
            <person name="Brannstrom I.O."/>
            <person name="Guillou S."/>
            <person name="Cros-Aarteil S."/>
            <person name="Calhoun S."/>
            <person name="Haridas S."/>
            <person name="Kuo A."/>
            <person name="Mondo S."/>
            <person name="Pangilinan J."/>
            <person name="Riley R."/>
            <person name="LaButti K."/>
            <person name="Andreopoulos B."/>
            <person name="Lipzen A."/>
            <person name="Chen C."/>
            <person name="Yanf M."/>
            <person name="Daum C."/>
            <person name="Ng V."/>
            <person name="Clum A."/>
            <person name="Steindorff A."/>
            <person name="Ohm R."/>
            <person name="Martin F."/>
            <person name="Silar P."/>
            <person name="Natvig D."/>
            <person name="Lalanne C."/>
            <person name="Gautier V."/>
            <person name="Ament-velasquez S.L."/>
            <person name="Kruys A."/>
            <person name="Hutchinson M.I."/>
            <person name="Powell A.J."/>
            <person name="Barry K."/>
            <person name="Miller A.N."/>
            <person name="Grigoriev I.V."/>
            <person name="Debuchy R."/>
            <person name="Gladieux P."/>
            <person name="Thoren M.H."/>
            <person name="Johannesson H."/>
        </authorList>
    </citation>
    <scope>NUCLEOTIDE SEQUENCE</scope>
    <source>
        <strain evidence="11">SMH2392-1A</strain>
    </source>
</reference>